<reference evidence="2 3" key="1">
    <citation type="submission" date="2021-03" db="EMBL/GenBank/DDBJ databases">
        <title>Isolation and description of Capnocytophaga bilenii sp. nov., a novel Capnocytophaga species, isolated from a gingivitis subject.</title>
        <authorList>
            <person name="Antezack A."/>
            <person name="Monnet-Corti V."/>
            <person name="La Scola B."/>
        </authorList>
    </citation>
    <scope>NUCLEOTIDE SEQUENCE [LARGE SCALE GENOMIC DNA]</scope>
    <source>
        <strain evidence="2 3">Marseille-Q4570</strain>
    </source>
</reference>
<organism evidence="2 3">
    <name type="scientific">Capnocytophaga bilenii</name>
    <dbReference type="NCBI Taxonomy" id="2819369"/>
    <lineage>
        <taxon>Bacteria</taxon>
        <taxon>Pseudomonadati</taxon>
        <taxon>Bacteroidota</taxon>
        <taxon>Flavobacteriia</taxon>
        <taxon>Flavobacteriales</taxon>
        <taxon>Flavobacteriaceae</taxon>
        <taxon>Capnocytophaga</taxon>
    </lineage>
</organism>
<evidence type="ECO:0000259" key="1">
    <source>
        <dbReference type="Pfam" id="PF19573"/>
    </source>
</evidence>
<feature type="domain" description="DUF6089" evidence="1">
    <location>
        <begin position="4"/>
        <end position="230"/>
    </location>
</feature>
<dbReference type="EMBL" id="JAGDYP010000001">
    <property type="protein sequence ID" value="MBO1883047.1"/>
    <property type="molecule type" value="Genomic_DNA"/>
</dbReference>
<dbReference type="Pfam" id="PF19573">
    <property type="entry name" value="DUF6089"/>
    <property type="match status" value="1"/>
</dbReference>
<accession>A0ABS3PUW3</accession>
<evidence type="ECO:0000313" key="3">
    <source>
        <dbReference type="Proteomes" id="UP000681610"/>
    </source>
</evidence>
<dbReference type="Proteomes" id="UP000681610">
    <property type="component" value="Unassembled WGS sequence"/>
</dbReference>
<gene>
    <name evidence="2" type="ORF">J4N46_01000</name>
</gene>
<dbReference type="SUPFAM" id="SSF56925">
    <property type="entry name" value="OMPA-like"/>
    <property type="match status" value="1"/>
</dbReference>
<dbReference type="InterPro" id="IPR011250">
    <property type="entry name" value="OMP/PagP_B-barrel"/>
</dbReference>
<protein>
    <recommendedName>
        <fullName evidence="1">DUF6089 domain-containing protein</fullName>
    </recommendedName>
</protein>
<dbReference type="InterPro" id="IPR045743">
    <property type="entry name" value="DUF6089"/>
</dbReference>
<dbReference type="RefSeq" id="WP_208057516.1">
    <property type="nucleotide sequence ID" value="NZ_JAGDYP010000001.1"/>
</dbReference>
<proteinExistence type="predicted"/>
<comment type="caution">
    <text evidence="2">The sequence shown here is derived from an EMBL/GenBank/DDBJ whole genome shotgun (WGS) entry which is preliminary data.</text>
</comment>
<sequence length="231" mass="26311">MYRCLYIIGILLTVQIASAQRYEIGAFLGGSNPISDVGSTYYVYPNEPAFGGLVKWNMHERLTLRFQITAASLRGDDSTSDIRGKINRQFSYKNHLLEFTTGLEFNFYSFRIKHLLDKPMTPYVYMGIAGFWQDDLYFNAHTQPPVDATDTTKRSTGYAVPVIFGIKKKITSRLILAGEVGFRYTLTNNLDGSNPQGRTFTFGNKATNDWYTFTGFTLTYTFGEEPCYCRK</sequence>
<keyword evidence="3" id="KW-1185">Reference proteome</keyword>
<name>A0ABS3PUW3_9FLAO</name>
<evidence type="ECO:0000313" key="2">
    <source>
        <dbReference type="EMBL" id="MBO1883047.1"/>
    </source>
</evidence>